<gene>
    <name evidence="1" type="ORF">ETAA1_55740</name>
</gene>
<reference evidence="1 2" key="1">
    <citation type="submission" date="2019-02" db="EMBL/GenBank/DDBJ databases">
        <title>Deep-cultivation of Planctomycetes and their phenomic and genomic characterization uncovers novel biology.</title>
        <authorList>
            <person name="Wiegand S."/>
            <person name="Jogler M."/>
            <person name="Boedeker C."/>
            <person name="Pinto D."/>
            <person name="Vollmers J."/>
            <person name="Rivas-Marin E."/>
            <person name="Kohn T."/>
            <person name="Peeters S.H."/>
            <person name="Heuer A."/>
            <person name="Rast P."/>
            <person name="Oberbeckmann S."/>
            <person name="Bunk B."/>
            <person name="Jeske O."/>
            <person name="Meyerdierks A."/>
            <person name="Storesund J.E."/>
            <person name="Kallscheuer N."/>
            <person name="Luecker S."/>
            <person name="Lage O.M."/>
            <person name="Pohl T."/>
            <person name="Merkel B.J."/>
            <person name="Hornburger P."/>
            <person name="Mueller R.-W."/>
            <person name="Bruemmer F."/>
            <person name="Labrenz M."/>
            <person name="Spormann A.M."/>
            <person name="Op den Camp H."/>
            <person name="Overmann J."/>
            <person name="Amann R."/>
            <person name="Jetten M.S.M."/>
            <person name="Mascher T."/>
            <person name="Medema M.H."/>
            <person name="Devos D.P."/>
            <person name="Kaster A.-K."/>
            <person name="Ovreas L."/>
            <person name="Rohde M."/>
            <person name="Galperin M.Y."/>
            <person name="Jogler C."/>
        </authorList>
    </citation>
    <scope>NUCLEOTIDE SEQUENCE [LARGE SCALE GENOMIC DNA]</scope>
    <source>
        <strain evidence="1 2">ETA_A1</strain>
    </source>
</reference>
<keyword evidence="2" id="KW-1185">Reference proteome</keyword>
<protein>
    <submittedName>
        <fullName evidence="1">Uncharacterized protein</fullName>
    </submittedName>
</protein>
<dbReference type="Proteomes" id="UP000319576">
    <property type="component" value="Chromosome"/>
</dbReference>
<dbReference type="RefSeq" id="WP_145243805.1">
    <property type="nucleotide sequence ID" value="NZ_CP036273.1"/>
</dbReference>
<evidence type="ECO:0000313" key="1">
    <source>
        <dbReference type="EMBL" id="QDU23573.1"/>
    </source>
</evidence>
<organism evidence="1 2">
    <name type="scientific">Urbifossiella limnaea</name>
    <dbReference type="NCBI Taxonomy" id="2528023"/>
    <lineage>
        <taxon>Bacteria</taxon>
        <taxon>Pseudomonadati</taxon>
        <taxon>Planctomycetota</taxon>
        <taxon>Planctomycetia</taxon>
        <taxon>Gemmatales</taxon>
        <taxon>Gemmataceae</taxon>
        <taxon>Urbifossiella</taxon>
    </lineage>
</organism>
<dbReference type="AlphaFoldDB" id="A0A517Y1H1"/>
<dbReference type="OrthoDB" id="286586at2"/>
<dbReference type="EMBL" id="CP036273">
    <property type="protein sequence ID" value="QDU23573.1"/>
    <property type="molecule type" value="Genomic_DNA"/>
</dbReference>
<accession>A0A517Y1H1</accession>
<dbReference type="KEGG" id="uli:ETAA1_55740"/>
<sequence length="119" mass="12256">MATATATPASARDLFDALAPFGPVVEGEELAFDDDPPTALDVALGVLHTGVRAELAGRRWLGCDGATGRVAVLNPAATLPAGVTLLCVEGDARWDRIDPAARVELPRLFDPAPGPSARG</sequence>
<name>A0A517Y1H1_9BACT</name>
<proteinExistence type="predicted"/>
<evidence type="ECO:0000313" key="2">
    <source>
        <dbReference type="Proteomes" id="UP000319576"/>
    </source>
</evidence>